<evidence type="ECO:0000256" key="1">
    <source>
        <dbReference type="ARBA" id="ARBA00008779"/>
    </source>
</evidence>
<name>A0A220UDI9_9MICO</name>
<evidence type="ECO:0000256" key="3">
    <source>
        <dbReference type="ARBA" id="ARBA00022801"/>
    </source>
</evidence>
<evidence type="ECO:0000259" key="5">
    <source>
        <dbReference type="Pfam" id="PF00884"/>
    </source>
</evidence>
<protein>
    <submittedName>
        <fullName evidence="6">Arylsulfatase</fullName>
    </submittedName>
</protein>
<dbReference type="PANTHER" id="PTHR42693:SF53">
    <property type="entry name" value="ENDO-4-O-SULFATASE"/>
    <property type="match status" value="1"/>
</dbReference>
<keyword evidence="3" id="KW-0378">Hydrolase</keyword>
<dbReference type="SUPFAM" id="SSF53649">
    <property type="entry name" value="Alkaline phosphatase-like"/>
    <property type="match status" value="1"/>
</dbReference>
<dbReference type="OrthoDB" id="9777306at2"/>
<dbReference type="PROSITE" id="PS00149">
    <property type="entry name" value="SULFATASE_2"/>
    <property type="match status" value="1"/>
</dbReference>
<feature type="domain" description="Sulfatase N-terminal" evidence="5">
    <location>
        <begin position="13"/>
        <end position="374"/>
    </location>
</feature>
<evidence type="ECO:0000313" key="7">
    <source>
        <dbReference type="Proteomes" id="UP000198398"/>
    </source>
</evidence>
<dbReference type="InterPro" id="IPR050738">
    <property type="entry name" value="Sulfatase"/>
</dbReference>
<dbReference type="NCBIfam" id="NF010322">
    <property type="entry name" value="PRK13759.1"/>
    <property type="match status" value="1"/>
</dbReference>
<dbReference type="PANTHER" id="PTHR42693">
    <property type="entry name" value="ARYLSULFATASE FAMILY MEMBER"/>
    <property type="match status" value="1"/>
</dbReference>
<dbReference type="InterPro" id="IPR017850">
    <property type="entry name" value="Alkaline_phosphatase_core_sf"/>
</dbReference>
<evidence type="ECO:0000313" key="6">
    <source>
        <dbReference type="EMBL" id="ASK66268.1"/>
    </source>
</evidence>
<keyword evidence="7" id="KW-1185">Reference proteome</keyword>
<dbReference type="GO" id="GO:0004065">
    <property type="term" value="F:arylsulfatase activity"/>
    <property type="evidence" value="ECO:0007669"/>
    <property type="project" value="TreeGrafter"/>
</dbReference>
<dbReference type="EMBL" id="CP022316">
    <property type="protein sequence ID" value="ASK66268.1"/>
    <property type="molecule type" value="Genomic_DNA"/>
</dbReference>
<dbReference type="Pfam" id="PF00884">
    <property type="entry name" value="Sulfatase"/>
    <property type="match status" value="1"/>
</dbReference>
<keyword evidence="4" id="KW-0106">Calcium</keyword>
<dbReference type="InterPro" id="IPR000917">
    <property type="entry name" value="Sulfatase_N"/>
</dbReference>
<dbReference type="Proteomes" id="UP000198398">
    <property type="component" value="Chromosome"/>
</dbReference>
<dbReference type="KEGG" id="brv:CFK39_11060"/>
<reference evidence="7" key="1">
    <citation type="submission" date="2017-07" db="EMBL/GenBank/DDBJ databases">
        <title>Brachybacterium sp. VR2415.</title>
        <authorList>
            <person name="Tak E.J."/>
            <person name="Bae J.-W."/>
        </authorList>
    </citation>
    <scope>NUCLEOTIDE SEQUENCE [LARGE SCALE GENOMIC DNA]</scope>
    <source>
        <strain evidence="7">VR2415</strain>
    </source>
</reference>
<proteinExistence type="inferred from homology"/>
<comment type="similarity">
    <text evidence="1">Belongs to the sulfatase family.</text>
</comment>
<evidence type="ECO:0000256" key="2">
    <source>
        <dbReference type="ARBA" id="ARBA00022723"/>
    </source>
</evidence>
<dbReference type="AlphaFoldDB" id="A0A220UDI9"/>
<dbReference type="GO" id="GO:0046872">
    <property type="term" value="F:metal ion binding"/>
    <property type="evidence" value="ECO:0007669"/>
    <property type="project" value="UniProtKB-KW"/>
</dbReference>
<organism evidence="6 7">
    <name type="scientific">Brachybacterium avium</name>
    <dbReference type="NCBI Taxonomy" id="2017485"/>
    <lineage>
        <taxon>Bacteria</taxon>
        <taxon>Bacillati</taxon>
        <taxon>Actinomycetota</taxon>
        <taxon>Actinomycetes</taxon>
        <taxon>Micrococcales</taxon>
        <taxon>Dermabacteraceae</taxon>
        <taxon>Brachybacterium</taxon>
    </lineage>
</organism>
<accession>A0A220UDI9</accession>
<evidence type="ECO:0000256" key="4">
    <source>
        <dbReference type="ARBA" id="ARBA00022837"/>
    </source>
</evidence>
<keyword evidence="2" id="KW-0479">Metal-binding</keyword>
<sequence>MTAAVTTPSYERPHIILVCVDEMRADAMGVAGNDHIDTPNLDDMARGGYRFTRAYSATPTCVPARVAMFTGKSPALHGRYGYREGISFPDAYPVTLQSTLGEAGYQTFGVGKMHVFPDRARCGFDEVLLHDGFLHTSRQLSRGPSARIDDYVEFLRRETGDPRADYQETGIGCNAMTARPWERQERLHPTRWVADESFRFLERRDPTRPFFLYMSFHRPHAPFDPPQWLWDKYRDRRSPRRAMGDWVVRFDEHRHDFGSEAEFGAQKESTHQQVRAGYYGSIEFIDLQLNRLKETLSDQGLLEDTVIVFVSDHGDMMGDHDMYRKSVGYEGSARVPLVMHVPPRWREGWGAPGEVAGIAELRDLMPTMLGLAGVEVPEGLDGGDLRAATAGGTVRDHLHGEHLIGSLGRHSMQWIRSERFKYVWFSGDGHEQLFDLEADPHEERDLADSAEHAEELAGLRELLAGELAGREEGFVADGALVPGRPVQSEAAWVREFARF</sequence>
<dbReference type="InterPro" id="IPR024607">
    <property type="entry name" value="Sulfatase_CS"/>
</dbReference>
<dbReference type="Gene3D" id="3.40.720.10">
    <property type="entry name" value="Alkaline Phosphatase, subunit A"/>
    <property type="match status" value="1"/>
</dbReference>
<gene>
    <name evidence="6" type="ORF">CFK39_11060</name>
</gene>